<evidence type="ECO:0000313" key="6">
    <source>
        <dbReference type="Proteomes" id="UP000305792"/>
    </source>
</evidence>
<gene>
    <name evidence="5" type="ORF">E9998_22425</name>
</gene>
<dbReference type="Gene3D" id="2.60.40.2020">
    <property type="match status" value="1"/>
</dbReference>
<name>A0A4S8P0N6_9ACTN</name>
<evidence type="ECO:0000313" key="5">
    <source>
        <dbReference type="EMBL" id="THV23557.1"/>
    </source>
</evidence>
<accession>A0A4S8P0N6</accession>
<sequence length="134" mass="13729">MRALAPIPALLLLVLAGCSGADETVALDAETATVAVGETLRVDLGTVNASVGDNWYLVSGADTGVIAEGDKRTDGDDDCDGCSGELSWDFEALEAGETTLVFQYCFRTSLAECTGDASDGPPPEPVELAVTVTG</sequence>
<dbReference type="InterPro" id="IPR018990">
    <property type="entry name" value="Prot_inh_I42_chagasin"/>
</dbReference>
<dbReference type="SUPFAM" id="SSF141066">
    <property type="entry name" value="ICP-like"/>
    <property type="match status" value="1"/>
</dbReference>
<dbReference type="EMBL" id="STGX01000021">
    <property type="protein sequence ID" value="THV23557.1"/>
    <property type="molecule type" value="Genomic_DNA"/>
</dbReference>
<feature type="signal peptide" evidence="3">
    <location>
        <begin position="1"/>
        <end position="21"/>
    </location>
</feature>
<protein>
    <recommendedName>
        <fullName evidence="4">Proteinase inhibitor I42 chagasin domain-containing protein</fullName>
    </recommendedName>
</protein>
<proteinExistence type="predicted"/>
<keyword evidence="3" id="KW-0732">Signal</keyword>
<organism evidence="5 6">
    <name type="scientific">Glycomyces paridis</name>
    <dbReference type="NCBI Taxonomy" id="2126555"/>
    <lineage>
        <taxon>Bacteria</taxon>
        <taxon>Bacillati</taxon>
        <taxon>Actinomycetota</taxon>
        <taxon>Actinomycetes</taxon>
        <taxon>Glycomycetales</taxon>
        <taxon>Glycomycetaceae</taxon>
        <taxon>Glycomyces</taxon>
    </lineage>
</organism>
<feature type="chain" id="PRO_5021019380" description="Proteinase inhibitor I42 chagasin domain-containing protein" evidence="3">
    <location>
        <begin position="22"/>
        <end position="134"/>
    </location>
</feature>
<dbReference type="InterPro" id="IPR036331">
    <property type="entry name" value="Chagasin-like_sf"/>
</dbReference>
<keyword evidence="6" id="KW-1185">Reference proteome</keyword>
<dbReference type="Pfam" id="PF09394">
    <property type="entry name" value="Inhibitor_I42"/>
    <property type="match status" value="1"/>
</dbReference>
<evidence type="ECO:0000256" key="3">
    <source>
        <dbReference type="SAM" id="SignalP"/>
    </source>
</evidence>
<comment type="caution">
    <text evidence="5">The sequence shown here is derived from an EMBL/GenBank/DDBJ whole genome shotgun (WGS) entry which is preliminary data.</text>
</comment>
<evidence type="ECO:0000256" key="2">
    <source>
        <dbReference type="ARBA" id="ARBA00022704"/>
    </source>
</evidence>
<feature type="domain" description="Proteinase inhibitor I42 chagasin" evidence="4">
    <location>
        <begin position="33"/>
        <end position="107"/>
    </location>
</feature>
<dbReference type="OrthoDB" id="5070557at2"/>
<dbReference type="Proteomes" id="UP000305792">
    <property type="component" value="Unassembled WGS sequence"/>
</dbReference>
<dbReference type="AlphaFoldDB" id="A0A4S8P0N6"/>
<keyword evidence="2" id="KW-0789">Thiol protease inhibitor</keyword>
<evidence type="ECO:0000259" key="4">
    <source>
        <dbReference type="Pfam" id="PF09394"/>
    </source>
</evidence>
<dbReference type="RefSeq" id="WP_136531930.1">
    <property type="nucleotide sequence ID" value="NZ_STGX01000021.1"/>
</dbReference>
<keyword evidence="1" id="KW-0646">Protease inhibitor</keyword>
<dbReference type="PROSITE" id="PS51257">
    <property type="entry name" value="PROKAR_LIPOPROTEIN"/>
    <property type="match status" value="1"/>
</dbReference>
<evidence type="ECO:0000256" key="1">
    <source>
        <dbReference type="ARBA" id="ARBA00022690"/>
    </source>
</evidence>
<dbReference type="GO" id="GO:0004869">
    <property type="term" value="F:cysteine-type endopeptidase inhibitor activity"/>
    <property type="evidence" value="ECO:0007669"/>
    <property type="project" value="UniProtKB-KW"/>
</dbReference>
<reference evidence="5 6" key="1">
    <citation type="journal article" date="2018" name="Int. J. Syst. Evol. Microbiol.">
        <title>Glycomyces paridis sp. nov., isolated from the medicinal plant Paris polyphylla.</title>
        <authorList>
            <person name="Fang X.M."/>
            <person name="Bai J.L."/>
            <person name="Su J."/>
            <person name="Zhao L.L."/>
            <person name="Liu H.Y."/>
            <person name="Ma B.P."/>
            <person name="Zhang Y.Q."/>
            <person name="Yu L.Y."/>
        </authorList>
    </citation>
    <scope>NUCLEOTIDE SEQUENCE [LARGE SCALE GENOMIC DNA]</scope>
    <source>
        <strain evidence="5 6">CPCC 204357</strain>
    </source>
</reference>